<evidence type="ECO:0000256" key="14">
    <source>
        <dbReference type="ARBA" id="ARBA00047667"/>
    </source>
</evidence>
<keyword evidence="11 15" id="KW-0333">Golgi apparatus</keyword>
<dbReference type="PANTHER" id="PTHR11214">
    <property type="entry name" value="BETA-1,3-N-ACETYLGLUCOSAMINYLTRANSFERASE"/>
    <property type="match status" value="1"/>
</dbReference>
<evidence type="ECO:0000256" key="3">
    <source>
        <dbReference type="ARBA" id="ARBA00004922"/>
    </source>
</evidence>
<keyword evidence="6" id="KW-0808">Transferase</keyword>
<evidence type="ECO:0000256" key="10">
    <source>
        <dbReference type="ARBA" id="ARBA00022989"/>
    </source>
</evidence>
<dbReference type="Proteomes" id="UP001152320">
    <property type="component" value="Chromosome 3"/>
</dbReference>
<dbReference type="GO" id="GO:0016758">
    <property type="term" value="F:hexosyltransferase activity"/>
    <property type="evidence" value="ECO:0007669"/>
    <property type="project" value="InterPro"/>
</dbReference>
<proteinExistence type="inferred from homology"/>
<dbReference type="GO" id="GO:0005783">
    <property type="term" value="C:endoplasmic reticulum"/>
    <property type="evidence" value="ECO:0007669"/>
    <property type="project" value="UniProtKB-SubCell"/>
</dbReference>
<evidence type="ECO:0000256" key="7">
    <source>
        <dbReference type="ARBA" id="ARBA00022692"/>
    </source>
</evidence>
<organism evidence="16 17">
    <name type="scientific">Holothuria leucospilota</name>
    <name type="common">Black long sea cucumber</name>
    <name type="synonym">Mertensiothuria leucospilota</name>
    <dbReference type="NCBI Taxonomy" id="206669"/>
    <lineage>
        <taxon>Eukaryota</taxon>
        <taxon>Metazoa</taxon>
        <taxon>Echinodermata</taxon>
        <taxon>Eleutherozoa</taxon>
        <taxon>Echinozoa</taxon>
        <taxon>Holothuroidea</taxon>
        <taxon>Aspidochirotacea</taxon>
        <taxon>Aspidochirotida</taxon>
        <taxon>Holothuriidae</taxon>
        <taxon>Holothuria</taxon>
    </lineage>
</organism>
<accession>A0A9Q1CHC9</accession>
<dbReference type="PANTHER" id="PTHR11214:SF219">
    <property type="entry name" value="UDP-GALNAC:BETA-1,3-N-ACETYLGALACTOSAMINYLTRANSFERASE 2"/>
    <property type="match status" value="1"/>
</dbReference>
<sequence>MMSFLSFSAFAAILAIIVFRSFPLHMWEEYFQTKRSDPFDIVIGVLSARHHFEQRQSLRNTWVGYIQEQSFPLSVLVKFIIGDKECPIPAEYRTSPYACTPSNLTADAISEEVIAVLSRDSPQDQGTDIPFPSRISFRVQHPIIIHRLGVFCKDGSNGLNTSVSVTLYDNFNEEDVVQVDFLPDSKGVQVGDYLFKPIESFVLPKDFEGSIIATSLSVDVRWMSGPQKPVVMETGGNVITFLQQRKWTDVATQNDVHHSPEYSLINHPLCNFIFTIHEPEELATLEEQKRENYKEWSDKIKATETHLEEENKQYEDIIRVETLDVYDNIPVKMLLFHKWLSNSVKFRYFIKTDDDCFLNIHHIIKVLTEETFPESEVWWGNFRYNWAVPHHGKWAELDYPSESFPAFACGSGNVISEDIVHWIDSNSKYLHPYQGEDVSMAIWLAAVFPTYIDDKRWICDEECHPDMLASAEHSVQEITELWKNWTNCGNPCECKLH</sequence>
<evidence type="ECO:0000256" key="2">
    <source>
        <dbReference type="ARBA" id="ARBA00004323"/>
    </source>
</evidence>
<keyword evidence="13" id="KW-0325">Glycoprotein</keyword>
<dbReference type="GO" id="GO:0000139">
    <property type="term" value="C:Golgi membrane"/>
    <property type="evidence" value="ECO:0007669"/>
    <property type="project" value="UniProtKB-SubCell"/>
</dbReference>
<dbReference type="OrthoDB" id="2139606at2759"/>
<comment type="pathway">
    <text evidence="3">Protein modification; protein glycosylation.</text>
</comment>
<evidence type="ECO:0000256" key="11">
    <source>
        <dbReference type="ARBA" id="ARBA00023034"/>
    </source>
</evidence>
<evidence type="ECO:0000313" key="16">
    <source>
        <dbReference type="EMBL" id="KAJ8045303.1"/>
    </source>
</evidence>
<evidence type="ECO:0000256" key="8">
    <source>
        <dbReference type="ARBA" id="ARBA00022824"/>
    </source>
</evidence>
<reference evidence="16" key="1">
    <citation type="submission" date="2021-10" db="EMBL/GenBank/DDBJ databases">
        <title>Tropical sea cucumber genome reveals ecological adaptation and Cuvierian tubules defense mechanism.</title>
        <authorList>
            <person name="Chen T."/>
        </authorList>
    </citation>
    <scope>NUCLEOTIDE SEQUENCE</scope>
    <source>
        <strain evidence="16">Nanhai2018</strain>
        <tissue evidence="16">Muscle</tissue>
    </source>
</reference>
<dbReference type="GO" id="GO:0006493">
    <property type="term" value="P:protein O-linked glycosylation"/>
    <property type="evidence" value="ECO:0007669"/>
    <property type="project" value="TreeGrafter"/>
</dbReference>
<evidence type="ECO:0000256" key="9">
    <source>
        <dbReference type="ARBA" id="ARBA00022968"/>
    </source>
</evidence>
<dbReference type="Pfam" id="PF01762">
    <property type="entry name" value="Galactosyl_T"/>
    <property type="match status" value="1"/>
</dbReference>
<protein>
    <recommendedName>
        <fullName evidence="15">Hexosyltransferase</fullName>
        <ecNumber evidence="15">2.4.1.-</ecNumber>
    </recommendedName>
</protein>
<evidence type="ECO:0000256" key="5">
    <source>
        <dbReference type="ARBA" id="ARBA00022676"/>
    </source>
</evidence>
<dbReference type="Gene3D" id="3.90.550.50">
    <property type="match status" value="1"/>
</dbReference>
<comment type="similarity">
    <text evidence="4 15">Belongs to the glycosyltransferase 31 family.</text>
</comment>
<dbReference type="AlphaFoldDB" id="A0A9Q1CHC9"/>
<dbReference type="EMBL" id="JAIZAY010000003">
    <property type="protein sequence ID" value="KAJ8045303.1"/>
    <property type="molecule type" value="Genomic_DNA"/>
</dbReference>
<keyword evidence="12" id="KW-0472">Membrane</keyword>
<keyword evidence="9" id="KW-0735">Signal-anchor</keyword>
<dbReference type="InterPro" id="IPR002659">
    <property type="entry name" value="Glyco_trans_31"/>
</dbReference>
<dbReference type="EC" id="2.4.1.-" evidence="15"/>
<dbReference type="GO" id="GO:0008194">
    <property type="term" value="F:UDP-glycosyltransferase activity"/>
    <property type="evidence" value="ECO:0007669"/>
    <property type="project" value="TreeGrafter"/>
</dbReference>
<comment type="catalytic activity">
    <reaction evidence="14">
        <text>3-O-(N-acetyl-beta-D-glucosaminyl-(1-&gt;4)-alpha-D-mannosyl)-L-threonyl-[protein] + UDP-N-acetyl-alpha-D-galactosamine = 3-O-[beta-D-GalNAc-(1-&gt;3)-beta-D-GlcNAc-(1-&gt;4)-alpha-D-Man]-L-Thr-[protein] + UDP + H(+)</text>
        <dbReference type="Rhea" id="RHEA:37667"/>
        <dbReference type="Rhea" id="RHEA-COMP:13308"/>
        <dbReference type="Rhea" id="RHEA-COMP:13618"/>
        <dbReference type="ChEBI" id="CHEBI:15378"/>
        <dbReference type="ChEBI" id="CHEBI:58223"/>
        <dbReference type="ChEBI" id="CHEBI:67138"/>
        <dbReference type="ChEBI" id="CHEBI:136709"/>
        <dbReference type="ChEBI" id="CHEBI:137540"/>
        <dbReference type="EC" id="2.4.1.313"/>
    </reaction>
</comment>
<keyword evidence="10" id="KW-1133">Transmembrane helix</keyword>
<evidence type="ECO:0000256" key="13">
    <source>
        <dbReference type="ARBA" id="ARBA00023180"/>
    </source>
</evidence>
<evidence type="ECO:0000256" key="6">
    <source>
        <dbReference type="ARBA" id="ARBA00022679"/>
    </source>
</evidence>
<comment type="subcellular location">
    <subcellularLocation>
        <location evidence="1">Endoplasmic reticulum</location>
    </subcellularLocation>
    <subcellularLocation>
        <location evidence="2 15">Golgi apparatus membrane</location>
        <topology evidence="2 15">Single-pass type II membrane protein</topology>
    </subcellularLocation>
</comment>
<comment type="caution">
    <text evidence="16">The sequence shown here is derived from an EMBL/GenBank/DDBJ whole genome shotgun (WGS) entry which is preliminary data.</text>
</comment>
<gene>
    <name evidence="16" type="ORF">HOLleu_08286</name>
</gene>
<evidence type="ECO:0000256" key="12">
    <source>
        <dbReference type="ARBA" id="ARBA00023136"/>
    </source>
</evidence>
<evidence type="ECO:0000256" key="15">
    <source>
        <dbReference type="RuleBase" id="RU363063"/>
    </source>
</evidence>
<evidence type="ECO:0000313" key="17">
    <source>
        <dbReference type="Proteomes" id="UP001152320"/>
    </source>
</evidence>
<keyword evidence="5 15" id="KW-0328">Glycosyltransferase</keyword>
<keyword evidence="8" id="KW-0256">Endoplasmic reticulum</keyword>
<name>A0A9Q1CHC9_HOLLE</name>
<evidence type="ECO:0000256" key="1">
    <source>
        <dbReference type="ARBA" id="ARBA00004240"/>
    </source>
</evidence>
<keyword evidence="17" id="KW-1185">Reference proteome</keyword>
<keyword evidence="7" id="KW-0812">Transmembrane</keyword>
<evidence type="ECO:0000256" key="4">
    <source>
        <dbReference type="ARBA" id="ARBA00008661"/>
    </source>
</evidence>